<comment type="similarity">
    <text evidence="1">Belongs to the 'phage' integrase family.</text>
</comment>
<dbReference type="InterPro" id="IPR013762">
    <property type="entry name" value="Integrase-like_cat_sf"/>
</dbReference>
<keyword evidence="3" id="KW-0238">DNA-binding</keyword>
<dbReference type="Pfam" id="PF13356">
    <property type="entry name" value="Arm-DNA-bind_3"/>
    <property type="match status" value="1"/>
</dbReference>
<dbReference type="Gene3D" id="1.10.443.10">
    <property type="entry name" value="Intergrase catalytic core"/>
    <property type="match status" value="1"/>
</dbReference>
<dbReference type="InterPro" id="IPR025166">
    <property type="entry name" value="Integrase_DNA_bind_dom"/>
</dbReference>
<sequence length="395" mass="45523">MNVQEIKSLIRKGQVGRYQVDDNLYLRISSSKTASWTFRYKINTKRKELTIAKFGDEPLGLPLVKAKAVAASYKALVRDGIDPKIQKSRDLLSDLKTVDQLAESWLKDCRERLKYPNIPDRVYRKDIAPHIAELPIVEVTPLDIKKIIRTIKESGRPTISNDALVYCKQLFNEAIKLDLISSNPALPFDTKDAGGKEHSRDRALSLTEIELTFKIMRDNQDCFVRQNYLAFILLICLGCRKGELLAAKWSEFDLKKHVWNMPKERSKTGVSITYPLPIKLVIVLEELKVLCVGSDYVFPNRRKSIRFPHISMDTWNAALSSLFKKDILKIPHFTIHDLRRTCRTLLATVGTAPHVAERCLNHKLPKIMAVYEQYDYFEERKEAHEKLVQYLSSCF</sequence>
<accession>A0ABN0NF23</accession>
<dbReference type="Proteomes" id="UP000016534">
    <property type="component" value="Unassembled WGS sequence"/>
</dbReference>
<dbReference type="InterPro" id="IPR038488">
    <property type="entry name" value="Integrase_DNA-bd_sf"/>
</dbReference>
<evidence type="ECO:0000313" key="7">
    <source>
        <dbReference type="Proteomes" id="UP000016534"/>
    </source>
</evidence>
<dbReference type="SUPFAM" id="SSF56349">
    <property type="entry name" value="DNA breaking-rejoining enzymes"/>
    <property type="match status" value="1"/>
</dbReference>
<protein>
    <submittedName>
        <fullName evidence="6">Integrase</fullName>
    </submittedName>
</protein>
<dbReference type="InterPro" id="IPR053876">
    <property type="entry name" value="Phage_int_M"/>
</dbReference>
<dbReference type="PROSITE" id="PS51898">
    <property type="entry name" value="TYR_RECOMBINASE"/>
    <property type="match status" value="1"/>
</dbReference>
<keyword evidence="2" id="KW-0229">DNA integration</keyword>
<dbReference type="InterPro" id="IPR050808">
    <property type="entry name" value="Phage_Integrase"/>
</dbReference>
<dbReference type="PANTHER" id="PTHR30629">
    <property type="entry name" value="PROPHAGE INTEGRASE"/>
    <property type="match status" value="1"/>
</dbReference>
<keyword evidence="7" id="KW-1185">Reference proteome</keyword>
<reference evidence="6" key="1">
    <citation type="journal article" date="2012" name="J. Bacteriol.">
        <title>Genome sequences of type strains of seven species of the marine bacterium Pseudoalteromonas.</title>
        <authorList>
            <person name="Xie B.B."/>
            <person name="Shu Y.L."/>
            <person name="Qin Q.L."/>
            <person name="Rong J.C."/>
            <person name="Zhang X.Y."/>
            <person name="Chen X.L."/>
            <person name="Shi M."/>
            <person name="He H.L."/>
            <person name="Zhou B.C."/>
            <person name="Zhang Y.Z."/>
        </authorList>
    </citation>
    <scope>NUCLEOTIDE SEQUENCE [LARGE SCALE GENOMIC DNA]</scope>
    <source>
        <strain evidence="6">NCIMB 2128</strain>
    </source>
</reference>
<comment type="caution">
    <text evidence="6">The sequence shown here is derived from an EMBL/GenBank/DDBJ whole genome shotgun (WGS) entry which is preliminary data.</text>
</comment>
<evidence type="ECO:0000256" key="4">
    <source>
        <dbReference type="ARBA" id="ARBA00023172"/>
    </source>
</evidence>
<dbReference type="CDD" id="cd00801">
    <property type="entry name" value="INT_P4_C"/>
    <property type="match status" value="1"/>
</dbReference>
<dbReference type="InterPro" id="IPR002104">
    <property type="entry name" value="Integrase_catalytic"/>
</dbReference>
<dbReference type="Pfam" id="PF22022">
    <property type="entry name" value="Phage_int_M"/>
    <property type="match status" value="1"/>
</dbReference>
<dbReference type="Pfam" id="PF00589">
    <property type="entry name" value="Phage_integrase"/>
    <property type="match status" value="1"/>
</dbReference>
<reference evidence="6" key="2">
    <citation type="submission" date="2013-04" db="EMBL/GenBank/DDBJ databases">
        <title>Genome sequence of Pseudoalteromonas undina.</title>
        <authorList>
            <person name="Xie B.-B."/>
            <person name="Rong J.-C."/>
            <person name="Qin Q.-L."/>
            <person name="Shu Y.-L."/>
            <person name="Zhang Y.-Z."/>
        </authorList>
    </citation>
    <scope>NUCLEOTIDE SEQUENCE</scope>
    <source>
        <strain evidence="6">NCIMB 2128</strain>
    </source>
</reference>
<evidence type="ECO:0000256" key="3">
    <source>
        <dbReference type="ARBA" id="ARBA00023125"/>
    </source>
</evidence>
<evidence type="ECO:0000256" key="1">
    <source>
        <dbReference type="ARBA" id="ARBA00008857"/>
    </source>
</evidence>
<name>A0ABN0NF23_9GAMM</name>
<dbReference type="EMBL" id="AHCF02000032">
    <property type="protein sequence ID" value="ERG60165.1"/>
    <property type="molecule type" value="Genomic_DNA"/>
</dbReference>
<gene>
    <name evidence="6" type="ORF">PUND_13404</name>
</gene>
<dbReference type="Gene3D" id="3.30.160.390">
    <property type="entry name" value="Integrase, DNA-binding domain"/>
    <property type="match status" value="1"/>
</dbReference>
<dbReference type="InterPro" id="IPR011010">
    <property type="entry name" value="DNA_brk_join_enz"/>
</dbReference>
<dbReference type="InterPro" id="IPR010998">
    <property type="entry name" value="Integrase_recombinase_N"/>
</dbReference>
<evidence type="ECO:0000259" key="5">
    <source>
        <dbReference type="PROSITE" id="PS51898"/>
    </source>
</evidence>
<keyword evidence="4" id="KW-0233">DNA recombination</keyword>
<evidence type="ECO:0000256" key="2">
    <source>
        <dbReference type="ARBA" id="ARBA00022908"/>
    </source>
</evidence>
<dbReference type="Gene3D" id="1.10.150.130">
    <property type="match status" value="1"/>
</dbReference>
<organism evidence="6 7">
    <name type="scientific">Pseudoalteromonas undina</name>
    <dbReference type="NCBI Taxonomy" id="43660"/>
    <lineage>
        <taxon>Bacteria</taxon>
        <taxon>Pseudomonadati</taxon>
        <taxon>Pseudomonadota</taxon>
        <taxon>Gammaproteobacteria</taxon>
        <taxon>Alteromonadales</taxon>
        <taxon>Pseudoalteromonadaceae</taxon>
        <taxon>Pseudoalteromonas</taxon>
    </lineage>
</organism>
<proteinExistence type="inferred from homology"/>
<feature type="domain" description="Tyr recombinase" evidence="5">
    <location>
        <begin position="199"/>
        <end position="385"/>
    </location>
</feature>
<dbReference type="PANTHER" id="PTHR30629:SF2">
    <property type="entry name" value="PROPHAGE INTEGRASE INTS-RELATED"/>
    <property type="match status" value="1"/>
</dbReference>
<evidence type="ECO:0000313" key="6">
    <source>
        <dbReference type="EMBL" id="ERG60165.1"/>
    </source>
</evidence>